<dbReference type="AlphaFoldDB" id="A0A0N4YIX3"/>
<feature type="domain" description="Apple" evidence="1">
    <location>
        <begin position="27"/>
        <end position="88"/>
    </location>
</feature>
<dbReference type="WBParaSite" id="NBR_0001688301-mRNA-1">
    <property type="protein sequence ID" value="NBR_0001688301-mRNA-1"/>
    <property type="gene ID" value="NBR_0001688301"/>
</dbReference>
<organism evidence="2">
    <name type="scientific">Nippostrongylus brasiliensis</name>
    <name type="common">Rat hookworm</name>
    <dbReference type="NCBI Taxonomy" id="27835"/>
    <lineage>
        <taxon>Eukaryota</taxon>
        <taxon>Metazoa</taxon>
        <taxon>Ecdysozoa</taxon>
        <taxon>Nematoda</taxon>
        <taxon>Chromadorea</taxon>
        <taxon>Rhabditida</taxon>
        <taxon>Rhabditina</taxon>
        <taxon>Rhabditomorpha</taxon>
        <taxon>Strongyloidea</taxon>
        <taxon>Heligmosomidae</taxon>
        <taxon>Nippostrongylus</taxon>
    </lineage>
</organism>
<sequence length="275" mass="30727">LYILLGPSSSTCIFLQKLLLTRRFQFKDECLRLCLLARVRGTRCLSAMHIPGDDQCVISDQDQITRPDLFVENDAHHSFTVNYFRNTCVDPPLGGVVCTMTTKLCWISEGGRLEARLTGFRGGEGILELAQRKGQNPKLLAIMTGLQENKFANQFAQLVSFQNFHLIYAPDVELSSCYKAGLLRDHQGKKLITIDSDSRGMAIQPWTEIDFHILDDSIIDKVIVVVEDGTSNVVDCGKLQIHGNTSDWQRALNGGTMRFSVAYVVSALVAFFVLH</sequence>
<proteinExistence type="predicted"/>
<dbReference type="Pfam" id="PF00024">
    <property type="entry name" value="PAN_1"/>
    <property type="match status" value="1"/>
</dbReference>
<dbReference type="SUPFAM" id="SSF57414">
    <property type="entry name" value="Hairpin loop containing domain-like"/>
    <property type="match status" value="1"/>
</dbReference>
<dbReference type="InterPro" id="IPR003609">
    <property type="entry name" value="Pan_app"/>
</dbReference>
<evidence type="ECO:0000313" key="2">
    <source>
        <dbReference type="WBParaSite" id="NBR_0001688301-mRNA-1"/>
    </source>
</evidence>
<name>A0A0N4YIX3_NIPBR</name>
<protein>
    <submittedName>
        <fullName evidence="2">Apple domain-containing protein</fullName>
    </submittedName>
</protein>
<evidence type="ECO:0000259" key="1">
    <source>
        <dbReference type="Pfam" id="PF00024"/>
    </source>
</evidence>
<accession>A0A0N4YIX3</accession>
<reference evidence="2" key="1">
    <citation type="submission" date="2017-02" db="UniProtKB">
        <authorList>
            <consortium name="WormBaseParasite"/>
        </authorList>
    </citation>
    <scope>IDENTIFICATION</scope>
</reference>
<dbReference type="OMA" id="CRSLMHM"/>